<comment type="similarity">
    <text evidence="1">Belongs to the glycosyltransferase 32 family.</text>
</comment>
<dbReference type="AlphaFoldDB" id="W6QJY9"/>
<dbReference type="SUPFAM" id="SSF53448">
    <property type="entry name" value="Nucleotide-diphospho-sugar transferases"/>
    <property type="match status" value="1"/>
</dbReference>
<dbReference type="GO" id="GO:0006487">
    <property type="term" value="P:protein N-linked glycosylation"/>
    <property type="evidence" value="ECO:0007669"/>
    <property type="project" value="TreeGrafter"/>
</dbReference>
<dbReference type="PANTHER" id="PTHR31834">
    <property type="entry name" value="INITIATION-SPECIFIC ALPHA-1,6-MANNOSYLTRANSFERASE"/>
    <property type="match status" value="1"/>
</dbReference>
<keyword evidence="3" id="KW-0808">Transferase</keyword>
<name>W6QJY9_PENRF</name>
<dbReference type="GO" id="GO:0000136">
    <property type="term" value="C:mannan polymerase complex"/>
    <property type="evidence" value="ECO:0007669"/>
    <property type="project" value="TreeGrafter"/>
</dbReference>
<dbReference type="PANTHER" id="PTHR31834:SF8">
    <property type="entry name" value="TRANSFERASE, PUTATIVE (AFU_ORTHOLOGUE AFUA_6G14040)-RELATED"/>
    <property type="match status" value="1"/>
</dbReference>
<protein>
    <submittedName>
        <fullName evidence="3">Glycosyltransferase, DXD sugar-binding motif</fullName>
    </submittedName>
</protein>
<feature type="chain" id="PRO_5004880279" evidence="2">
    <location>
        <begin position="27"/>
        <end position="348"/>
    </location>
</feature>
<keyword evidence="4" id="KW-1185">Reference proteome</keyword>
<organism evidence="3 4">
    <name type="scientific">Penicillium roqueforti (strain FM164)</name>
    <dbReference type="NCBI Taxonomy" id="1365484"/>
    <lineage>
        <taxon>Eukaryota</taxon>
        <taxon>Fungi</taxon>
        <taxon>Dikarya</taxon>
        <taxon>Ascomycota</taxon>
        <taxon>Pezizomycotina</taxon>
        <taxon>Eurotiomycetes</taxon>
        <taxon>Eurotiomycetidae</taxon>
        <taxon>Eurotiales</taxon>
        <taxon>Aspergillaceae</taxon>
        <taxon>Penicillium</taxon>
    </lineage>
</organism>
<feature type="signal peptide" evidence="2">
    <location>
        <begin position="1"/>
        <end position="26"/>
    </location>
</feature>
<keyword evidence="2" id="KW-0732">Signal</keyword>
<dbReference type="OMA" id="HFADYPD"/>
<sequence length="348" mass="38961">MGRLHYLLGLLLLFICSFFWIASNLGKQPLSIALTHTPRESCVCSEDNVTVASDVGIIPSNPPEPPINKDMRPISEPQIPSYLPIANPHGHYAQSSIPLKLWQKAGSTKIHDDRQRDINSWLDVNPRLRHEILTDDSADEYVREHFANYPEVLDLYLSLPVPILKADLLRQLILYADGGIWSDLDVTCHIPIYTWIPEQFQNKTNVVVGLEFDGFQFASWTIMTKPKTSHIVAVMKYIIDRLKASAAQYNVTTAQLNMTMISDVVEVTGPQAMTIALLQNLEKEMGVPFGRANITNIKEPTLFQDVLVLPNAAFSSRQAGFPADRGPYLVEHHYAGSWKNVNGGEAKS</sequence>
<dbReference type="Pfam" id="PF04488">
    <property type="entry name" value="Gly_transf_sug"/>
    <property type="match status" value="1"/>
</dbReference>
<proteinExistence type="inferred from homology"/>
<dbReference type="InterPro" id="IPR029044">
    <property type="entry name" value="Nucleotide-diphossugar_trans"/>
</dbReference>
<gene>
    <name evidence="3" type="ORF">PROQFM164_S03g001263</name>
</gene>
<reference evidence="3" key="1">
    <citation type="journal article" date="2014" name="Nat. Commun.">
        <title>Multiple recent horizontal transfers of a large genomic region in cheese making fungi.</title>
        <authorList>
            <person name="Cheeseman K."/>
            <person name="Ropars J."/>
            <person name="Renault P."/>
            <person name="Dupont J."/>
            <person name="Gouzy J."/>
            <person name="Branca A."/>
            <person name="Abraham A.L."/>
            <person name="Ceppi M."/>
            <person name="Conseiller E."/>
            <person name="Debuchy R."/>
            <person name="Malagnac F."/>
            <person name="Goarin A."/>
            <person name="Silar P."/>
            <person name="Lacoste S."/>
            <person name="Sallet E."/>
            <person name="Bensimon A."/>
            <person name="Giraud T."/>
            <person name="Brygoo Y."/>
        </authorList>
    </citation>
    <scope>NUCLEOTIDE SEQUENCE [LARGE SCALE GENOMIC DNA]</scope>
    <source>
        <strain evidence="3">FM164</strain>
    </source>
</reference>
<evidence type="ECO:0000256" key="1">
    <source>
        <dbReference type="ARBA" id="ARBA00009003"/>
    </source>
</evidence>
<dbReference type="InterPro" id="IPR007577">
    <property type="entry name" value="GlycoTrfase_DXD_sugar-bd_CS"/>
</dbReference>
<accession>W6QJY9</accession>
<dbReference type="OrthoDB" id="409543at2759"/>
<evidence type="ECO:0000313" key="4">
    <source>
        <dbReference type="Proteomes" id="UP000030686"/>
    </source>
</evidence>
<dbReference type="Gene3D" id="3.90.550.20">
    <property type="match status" value="1"/>
</dbReference>
<dbReference type="Proteomes" id="UP000030686">
    <property type="component" value="Unassembled WGS sequence"/>
</dbReference>
<dbReference type="EMBL" id="HG792017">
    <property type="protein sequence ID" value="CDM34539.1"/>
    <property type="molecule type" value="Genomic_DNA"/>
</dbReference>
<dbReference type="InterPro" id="IPR039367">
    <property type="entry name" value="Och1-like"/>
</dbReference>
<evidence type="ECO:0000313" key="3">
    <source>
        <dbReference type="EMBL" id="CDM34539.1"/>
    </source>
</evidence>
<dbReference type="GO" id="GO:0000009">
    <property type="term" value="F:alpha-1,6-mannosyltransferase activity"/>
    <property type="evidence" value="ECO:0007669"/>
    <property type="project" value="InterPro"/>
</dbReference>
<evidence type="ECO:0000256" key="2">
    <source>
        <dbReference type="SAM" id="SignalP"/>
    </source>
</evidence>